<reference evidence="7" key="3">
    <citation type="submission" date="2025-05" db="UniProtKB">
        <authorList>
            <consortium name="Ensembl"/>
        </authorList>
    </citation>
    <scope>IDENTIFICATION</scope>
</reference>
<keyword evidence="4" id="KW-1133">Transmembrane helix</keyword>
<gene>
    <name evidence="6" type="ORF">GSTENG00011402001</name>
</gene>
<dbReference type="Proteomes" id="UP000007303">
    <property type="component" value="Unassembled WGS sequence"/>
</dbReference>
<dbReference type="InterPro" id="IPR042855">
    <property type="entry name" value="V_SNARE_CC"/>
</dbReference>
<keyword evidence="4" id="KW-0812">Transmembrane</keyword>
<reference evidence="6" key="2">
    <citation type="submission" date="2004-02" db="EMBL/GenBank/DDBJ databases">
        <authorList>
            <consortium name="Genoscope"/>
            <consortium name="Whitehead Institute Centre for Genome Research"/>
        </authorList>
    </citation>
    <scope>NUCLEOTIDE SEQUENCE</scope>
</reference>
<dbReference type="GO" id="GO:0016192">
    <property type="term" value="P:vesicle-mediated transport"/>
    <property type="evidence" value="ECO:0007669"/>
    <property type="project" value="InterPro"/>
</dbReference>
<keyword evidence="8" id="KW-1185">Reference proteome</keyword>
<evidence type="ECO:0000256" key="1">
    <source>
        <dbReference type="ARBA" id="ARBA00008025"/>
    </source>
</evidence>
<protein>
    <submittedName>
        <fullName evidence="6">Chromosome undetermined SCAF13604, whole genome shotgun sequence</fullName>
    </submittedName>
</protein>
<feature type="region of interest" description="Disordered" evidence="3">
    <location>
        <begin position="1"/>
        <end position="47"/>
    </location>
</feature>
<dbReference type="EMBL" id="CAAE01013604">
    <property type="protein sequence ID" value="CAF94948.1"/>
    <property type="molecule type" value="Genomic_DNA"/>
</dbReference>
<dbReference type="PANTHER" id="PTHR45701">
    <property type="entry name" value="SYNAPTOBREVIN FAMILY MEMBER"/>
    <property type="match status" value="1"/>
</dbReference>
<organism evidence="6">
    <name type="scientific">Tetraodon nigroviridis</name>
    <name type="common">Spotted green pufferfish</name>
    <name type="synonym">Chelonodon nigroviridis</name>
    <dbReference type="NCBI Taxonomy" id="99883"/>
    <lineage>
        <taxon>Eukaryota</taxon>
        <taxon>Metazoa</taxon>
        <taxon>Chordata</taxon>
        <taxon>Craniata</taxon>
        <taxon>Vertebrata</taxon>
        <taxon>Euteleostomi</taxon>
        <taxon>Actinopterygii</taxon>
        <taxon>Neopterygii</taxon>
        <taxon>Teleostei</taxon>
        <taxon>Neoteleostei</taxon>
        <taxon>Acanthomorphata</taxon>
        <taxon>Eupercaria</taxon>
        <taxon>Tetraodontiformes</taxon>
        <taxon>Tetradontoidea</taxon>
        <taxon>Tetraodontidae</taxon>
        <taxon>Tetraodon</taxon>
    </lineage>
</organism>
<dbReference type="InterPro" id="IPR001388">
    <property type="entry name" value="Synaptobrevin-like"/>
</dbReference>
<evidence type="ECO:0000256" key="2">
    <source>
        <dbReference type="ARBA" id="ARBA00046280"/>
    </source>
</evidence>
<evidence type="ECO:0000313" key="7">
    <source>
        <dbReference type="Ensembl" id="ENSTNIP00000008761.1"/>
    </source>
</evidence>
<evidence type="ECO:0000259" key="5">
    <source>
        <dbReference type="Pfam" id="PF00957"/>
    </source>
</evidence>
<feature type="transmembrane region" description="Helical" evidence="4">
    <location>
        <begin position="74"/>
        <end position="99"/>
    </location>
</feature>
<comment type="subcellular location">
    <subcellularLocation>
        <location evidence="2">Endomembrane system</location>
        <topology evidence="2">Single-pass type IV membrane protein</topology>
    </subcellularLocation>
</comment>
<dbReference type="InterPro" id="IPR016444">
    <property type="entry name" value="Synaptobrevin/VAMP"/>
</dbReference>
<feature type="domain" description="V-SNARE coiled-coil homology" evidence="5">
    <location>
        <begin position="11"/>
        <end position="89"/>
    </location>
</feature>
<feature type="compositionally biased region" description="Acidic residues" evidence="3">
    <location>
        <begin position="31"/>
        <end position="42"/>
    </location>
</feature>
<proteinExistence type="inferred from homology"/>
<dbReference type="PRINTS" id="PR00219">
    <property type="entry name" value="SYNAPTOBREVN"/>
</dbReference>
<dbReference type="HOGENOM" id="CLU_2276611_0_0_1"/>
<dbReference type="GO" id="GO:0012505">
    <property type="term" value="C:endomembrane system"/>
    <property type="evidence" value="ECO:0007669"/>
    <property type="project" value="UniProtKB-SubCell"/>
</dbReference>
<dbReference type="SUPFAM" id="SSF58038">
    <property type="entry name" value="SNARE fusion complex"/>
    <property type="match status" value="1"/>
</dbReference>
<dbReference type="STRING" id="99883.ENSTNIP00000008761"/>
<dbReference type="Gene3D" id="1.20.5.110">
    <property type="match status" value="1"/>
</dbReference>
<comment type="similarity">
    <text evidence="1">Belongs to the synaptobrevin family.</text>
</comment>
<evidence type="ECO:0000313" key="6">
    <source>
        <dbReference type="EMBL" id="CAF94948.1"/>
    </source>
</evidence>
<evidence type="ECO:0000256" key="4">
    <source>
        <dbReference type="SAM" id="Phobius"/>
    </source>
</evidence>
<dbReference type="AlphaFoldDB" id="Q4SWN4"/>
<dbReference type="Pfam" id="PF00957">
    <property type="entry name" value="Synaptobrevin"/>
    <property type="match status" value="1"/>
</dbReference>
<keyword evidence="4" id="KW-0472">Membrane</keyword>
<name>Q4SWN4_TETNG</name>
<dbReference type="KEGG" id="tng:GSTEN00011402G001"/>
<reference evidence="6 8" key="1">
    <citation type="journal article" date="2004" name="Nature">
        <title>Genome duplication in the teleost fish Tetraodon nigroviridis reveals the early vertebrate proto-karyotype.</title>
        <authorList>
            <person name="Jaillon O."/>
            <person name="Aury J.-M."/>
            <person name="Brunet F."/>
            <person name="Petit J.-L."/>
            <person name="Stange-Thomann N."/>
            <person name="Mauceli E."/>
            <person name="Bouneau L."/>
            <person name="Fischer C."/>
            <person name="Ozouf-Costaz C."/>
            <person name="Bernot A."/>
            <person name="Nicaud S."/>
            <person name="Jaffe D."/>
            <person name="Fisher S."/>
            <person name="Lutfalla G."/>
            <person name="Dossat C."/>
            <person name="Segurens B."/>
            <person name="Dasilva C."/>
            <person name="Salanoubat M."/>
            <person name="Levy M."/>
            <person name="Boudet N."/>
            <person name="Castellano S."/>
            <person name="Anthouard V."/>
            <person name="Jubin C."/>
            <person name="Castelli V."/>
            <person name="Katinka M."/>
            <person name="Vacherie B."/>
            <person name="Biemont C."/>
            <person name="Skalli Z."/>
            <person name="Cattolico L."/>
            <person name="Poulain J."/>
            <person name="De Berardinis V."/>
            <person name="Cruaud C."/>
            <person name="Duprat S."/>
            <person name="Brottier P."/>
            <person name="Coutanceau J.-P."/>
            <person name="Gouzy J."/>
            <person name="Parra G."/>
            <person name="Lardier G."/>
            <person name="Chapple C."/>
            <person name="McKernan K.J."/>
            <person name="McEwan P."/>
            <person name="Bosak S."/>
            <person name="Kellis M."/>
            <person name="Volff J.-N."/>
            <person name="Guigo R."/>
            <person name="Zody M.C."/>
            <person name="Mesirov J."/>
            <person name="Lindblad-Toh K."/>
            <person name="Birren B."/>
            <person name="Nusbaum C."/>
            <person name="Kahn D."/>
            <person name="Robinson-Rechavi M."/>
            <person name="Laudet V."/>
            <person name="Schachter V."/>
            <person name="Quetier F."/>
            <person name="Saurin W."/>
            <person name="Scarpelli C."/>
            <person name="Wincker P."/>
            <person name="Lander E.S."/>
            <person name="Weissenbach J."/>
            <person name="Roest Crollius H."/>
        </authorList>
    </citation>
    <scope>NUCLEOTIDE SEQUENCE [LARGE SCALE GENOMIC DNA]</scope>
</reference>
<accession>Q4SWN4</accession>
<dbReference type="Ensembl" id="ENSTNIT00000008931.1">
    <property type="protein sequence ID" value="ENSTNIP00000008761.1"/>
    <property type="gene ID" value="ENSTNIG00000006018.1"/>
</dbReference>
<dbReference type="GO" id="GO:0016020">
    <property type="term" value="C:membrane"/>
    <property type="evidence" value="ECO:0007669"/>
    <property type="project" value="InterPro"/>
</dbReference>
<evidence type="ECO:0000313" key="8">
    <source>
        <dbReference type="Proteomes" id="UP000007303"/>
    </source>
</evidence>
<evidence type="ECO:0000256" key="3">
    <source>
        <dbReference type="SAM" id="MobiDB-lite"/>
    </source>
</evidence>
<sequence>MSSKRIFLQPKDEVDEVEDKTPSNGKKPLESDQDLSEQDEQSEASQAIAFNFESRAGEQRRRDWWRNMGVPEKIWGTLIYVIVIIFIIIMIVSTSMRIWGIP</sequence>